<evidence type="ECO:0000313" key="1">
    <source>
        <dbReference type="EMBL" id="EPC38789.1"/>
    </source>
</evidence>
<dbReference type="PATRIC" id="fig|1256225.3.peg.596"/>
<dbReference type="AlphaFoldDB" id="S2NDP6"/>
<dbReference type="EMBL" id="ANMM01000003">
    <property type="protein sequence ID" value="EPC38789.1"/>
    <property type="molecule type" value="Genomic_DNA"/>
</dbReference>
<protein>
    <submittedName>
        <fullName evidence="1">Uncharacterized protein</fullName>
    </submittedName>
</protein>
<comment type="caution">
    <text evidence="1">The sequence shown here is derived from an EMBL/GenBank/DDBJ whole genome shotgun (WGS) entry which is preliminary data.</text>
</comment>
<name>S2NDP6_LACPA</name>
<evidence type="ECO:0000313" key="2">
    <source>
        <dbReference type="Proteomes" id="UP000014270"/>
    </source>
</evidence>
<reference evidence="1 2" key="1">
    <citation type="journal article" date="2013" name="PLoS ONE">
        <title>Lactobacillus paracasei comparative genomics: towards species pan-genome definition and exploitation of diversity.</title>
        <authorList>
            <person name="Smokvina T."/>
            <person name="Wels M."/>
            <person name="Polka J."/>
            <person name="Chervaux C."/>
            <person name="Brisse S."/>
            <person name="Boekhorst J."/>
            <person name="van Hylckama Vlieg J.E."/>
            <person name="Siezen R.J."/>
        </authorList>
    </citation>
    <scope>NUCLEOTIDE SEQUENCE [LARGE SCALE GENOMIC DNA]</scope>
    <source>
        <strain evidence="1 2">Lpp225</strain>
    </source>
</reference>
<gene>
    <name evidence="1" type="ORF">Lpp225_0588</name>
</gene>
<proteinExistence type="predicted"/>
<accession>S2NDP6</accession>
<dbReference type="Proteomes" id="UP000014270">
    <property type="component" value="Unassembled WGS sequence"/>
</dbReference>
<sequence length="54" mass="6188">MTKYPIAVTQLPVSNKFQFDGHFLFCRQKVSKSAAFSLITGYIQSDFAYTQTYV</sequence>
<organism evidence="1 2">
    <name type="scientific">Lacticaseibacillus paracasei subsp. paracasei Lpp225</name>
    <dbReference type="NCBI Taxonomy" id="1256225"/>
    <lineage>
        <taxon>Bacteria</taxon>
        <taxon>Bacillati</taxon>
        <taxon>Bacillota</taxon>
        <taxon>Bacilli</taxon>
        <taxon>Lactobacillales</taxon>
        <taxon>Lactobacillaceae</taxon>
        <taxon>Lacticaseibacillus</taxon>
    </lineage>
</organism>